<dbReference type="EC" id="4.2.1.59" evidence="9"/>
<keyword evidence="4 9" id="KW-0444">Lipid biosynthesis</keyword>
<dbReference type="InterPro" id="IPR010084">
    <property type="entry name" value="FabZ"/>
</dbReference>
<gene>
    <name evidence="9" type="primary">fabZ</name>
    <name evidence="10" type="ORF">AE618_05185</name>
</gene>
<evidence type="ECO:0000256" key="9">
    <source>
        <dbReference type="HAMAP-Rule" id="MF_00406"/>
    </source>
</evidence>
<comment type="subcellular location">
    <subcellularLocation>
        <location evidence="1 9">Cytoplasm</location>
    </subcellularLocation>
</comment>
<dbReference type="Pfam" id="PF07977">
    <property type="entry name" value="FabA"/>
    <property type="match status" value="1"/>
</dbReference>
<dbReference type="GO" id="GO:0005737">
    <property type="term" value="C:cytoplasm"/>
    <property type="evidence" value="ECO:0007669"/>
    <property type="project" value="UniProtKB-SubCell"/>
</dbReference>
<organism evidence="10 11">
    <name type="scientific">Bosea vaviloviae</name>
    <dbReference type="NCBI Taxonomy" id="1526658"/>
    <lineage>
        <taxon>Bacteria</taxon>
        <taxon>Pseudomonadati</taxon>
        <taxon>Pseudomonadota</taxon>
        <taxon>Alphaproteobacteria</taxon>
        <taxon>Hyphomicrobiales</taxon>
        <taxon>Boseaceae</taxon>
        <taxon>Bosea</taxon>
    </lineage>
</organism>
<evidence type="ECO:0000256" key="5">
    <source>
        <dbReference type="ARBA" id="ARBA00022556"/>
    </source>
</evidence>
<dbReference type="CDD" id="cd01288">
    <property type="entry name" value="FabZ"/>
    <property type="match status" value="1"/>
</dbReference>
<comment type="similarity">
    <text evidence="2 9">Belongs to the thioester dehydratase family. FabZ subfamily.</text>
</comment>
<dbReference type="NCBIfam" id="NF000582">
    <property type="entry name" value="PRK00006.1"/>
    <property type="match status" value="1"/>
</dbReference>
<evidence type="ECO:0000313" key="11">
    <source>
        <dbReference type="Proteomes" id="UP000037822"/>
    </source>
</evidence>
<evidence type="ECO:0000256" key="2">
    <source>
        <dbReference type="ARBA" id="ARBA00009174"/>
    </source>
</evidence>
<dbReference type="InterPro" id="IPR029069">
    <property type="entry name" value="HotDog_dom_sf"/>
</dbReference>
<name>A0A0N1N4B9_9HYPH</name>
<dbReference type="GO" id="GO:0009245">
    <property type="term" value="P:lipid A biosynthetic process"/>
    <property type="evidence" value="ECO:0007669"/>
    <property type="project" value="UniProtKB-UniRule"/>
</dbReference>
<keyword evidence="11" id="KW-1185">Reference proteome</keyword>
<keyword evidence="6 9" id="KW-0443">Lipid metabolism</keyword>
<dbReference type="FunFam" id="3.10.129.10:FF:000001">
    <property type="entry name" value="3-hydroxyacyl-[acyl-carrier-protein] dehydratase FabZ"/>
    <property type="match status" value="1"/>
</dbReference>
<evidence type="ECO:0000256" key="3">
    <source>
        <dbReference type="ARBA" id="ARBA00022490"/>
    </source>
</evidence>
<dbReference type="RefSeq" id="WP_054207949.1">
    <property type="nucleotide sequence ID" value="NZ_LGSZ01000022.1"/>
</dbReference>
<accession>A0A0N1N4B9</accession>
<dbReference type="InterPro" id="IPR013114">
    <property type="entry name" value="FabA_FabZ"/>
</dbReference>
<dbReference type="SUPFAM" id="SSF54637">
    <property type="entry name" value="Thioesterase/thiol ester dehydrase-isomerase"/>
    <property type="match status" value="1"/>
</dbReference>
<dbReference type="PANTHER" id="PTHR30272">
    <property type="entry name" value="3-HYDROXYACYL-[ACYL-CARRIER-PROTEIN] DEHYDRATASE"/>
    <property type="match status" value="1"/>
</dbReference>
<dbReference type="GO" id="GO:0016020">
    <property type="term" value="C:membrane"/>
    <property type="evidence" value="ECO:0007669"/>
    <property type="project" value="GOC"/>
</dbReference>
<comment type="catalytic activity">
    <reaction evidence="9">
        <text>a (3R)-hydroxyacyl-[ACP] = a (2E)-enoyl-[ACP] + H2O</text>
        <dbReference type="Rhea" id="RHEA:13097"/>
        <dbReference type="Rhea" id="RHEA-COMP:9925"/>
        <dbReference type="Rhea" id="RHEA-COMP:9945"/>
        <dbReference type="ChEBI" id="CHEBI:15377"/>
        <dbReference type="ChEBI" id="CHEBI:78784"/>
        <dbReference type="ChEBI" id="CHEBI:78827"/>
        <dbReference type="EC" id="4.2.1.59"/>
    </reaction>
</comment>
<proteinExistence type="inferred from homology"/>
<dbReference type="Proteomes" id="UP000037822">
    <property type="component" value="Unassembled WGS sequence"/>
</dbReference>
<dbReference type="GO" id="GO:0006633">
    <property type="term" value="P:fatty acid biosynthetic process"/>
    <property type="evidence" value="ECO:0007669"/>
    <property type="project" value="UniProtKB-UniRule"/>
</dbReference>
<evidence type="ECO:0000256" key="7">
    <source>
        <dbReference type="ARBA" id="ARBA00023239"/>
    </source>
</evidence>
<dbReference type="EMBL" id="LGSZ01000022">
    <property type="protein sequence ID" value="KPH82286.1"/>
    <property type="molecule type" value="Genomic_DNA"/>
</dbReference>
<evidence type="ECO:0000256" key="4">
    <source>
        <dbReference type="ARBA" id="ARBA00022516"/>
    </source>
</evidence>
<feature type="active site" evidence="9">
    <location>
        <position position="57"/>
    </location>
</feature>
<dbReference type="NCBIfam" id="TIGR01750">
    <property type="entry name" value="fabZ"/>
    <property type="match status" value="1"/>
</dbReference>
<protein>
    <recommendedName>
        <fullName evidence="9">3-hydroxyacyl-[acyl-carrier-protein] dehydratase FabZ</fullName>
        <ecNumber evidence="9">4.2.1.59</ecNumber>
    </recommendedName>
    <alternativeName>
        <fullName evidence="9">(3R)-hydroxymyristoyl-[acyl-carrier-protein] dehydratase</fullName>
        <shortName evidence="9">(3R)-hydroxymyristoyl-ACP dehydrase</shortName>
    </alternativeName>
    <alternativeName>
        <fullName evidence="9">Beta-hydroxyacyl-ACP dehydratase</fullName>
    </alternativeName>
</protein>
<dbReference type="Gene3D" id="3.10.129.10">
    <property type="entry name" value="Hotdog Thioesterase"/>
    <property type="match status" value="1"/>
</dbReference>
<evidence type="ECO:0000313" key="10">
    <source>
        <dbReference type="EMBL" id="KPH82286.1"/>
    </source>
</evidence>
<comment type="function">
    <text evidence="8 9">Involved in unsaturated fatty acids biosynthesis. Catalyzes the dehydration of short chain beta-hydroxyacyl-ACPs and long chain saturated and unsaturated beta-hydroxyacyl-ACPs.</text>
</comment>
<comment type="caution">
    <text evidence="10">The sequence shown here is derived from an EMBL/GenBank/DDBJ whole genome shotgun (WGS) entry which is preliminary data.</text>
</comment>
<keyword evidence="7 9" id="KW-0456">Lyase</keyword>
<dbReference type="AlphaFoldDB" id="A0A0N1N4B9"/>
<sequence length="152" mass="16568">MTEATTALGVADIQKIMACIPHRYPFLLVDRVVEMNGDESGIGIKNVTVNEPQFTGHFPGRPVFPGVLMIEAMAQTAGVLVVSSRGEADPAVSTVLFTTIDKAKFRKPVVPGDTLRFHLTKVARKRNIWFYRGEARVEGVLVAEADLSAMVV</sequence>
<keyword evidence="5 9" id="KW-0441">Lipid A biosynthesis</keyword>
<keyword evidence="3 9" id="KW-0963">Cytoplasm</keyword>
<dbReference type="PATRIC" id="fig|1526658.3.peg.3380"/>
<dbReference type="HAMAP" id="MF_00406">
    <property type="entry name" value="FabZ"/>
    <property type="match status" value="1"/>
</dbReference>
<evidence type="ECO:0000256" key="6">
    <source>
        <dbReference type="ARBA" id="ARBA00023098"/>
    </source>
</evidence>
<dbReference type="PANTHER" id="PTHR30272:SF1">
    <property type="entry name" value="3-HYDROXYACYL-[ACYL-CARRIER-PROTEIN] DEHYDRATASE"/>
    <property type="match status" value="1"/>
</dbReference>
<reference evidence="10 11" key="1">
    <citation type="submission" date="2015-07" db="EMBL/GenBank/DDBJ databases">
        <title>Whole genome sequencing of Bosea vaviloviae isolated from cave pool.</title>
        <authorList>
            <person name="Tan N.E.H."/>
            <person name="Lee Y.P."/>
            <person name="Gan H.M."/>
            <person name="Barton H."/>
            <person name="Savka M.A."/>
        </authorList>
    </citation>
    <scope>NUCLEOTIDE SEQUENCE [LARGE SCALE GENOMIC DNA]</scope>
    <source>
        <strain evidence="10 11">SD260</strain>
    </source>
</reference>
<dbReference type="OrthoDB" id="9772788at2"/>
<evidence type="ECO:0000256" key="8">
    <source>
        <dbReference type="ARBA" id="ARBA00025049"/>
    </source>
</evidence>
<evidence type="ECO:0000256" key="1">
    <source>
        <dbReference type="ARBA" id="ARBA00004496"/>
    </source>
</evidence>
<dbReference type="GO" id="GO:0019171">
    <property type="term" value="F:(3R)-hydroxyacyl-[acyl-carrier-protein] dehydratase activity"/>
    <property type="evidence" value="ECO:0007669"/>
    <property type="project" value="UniProtKB-EC"/>
</dbReference>